<dbReference type="SUPFAM" id="SSF47473">
    <property type="entry name" value="EF-hand"/>
    <property type="match status" value="1"/>
</dbReference>
<dbReference type="RefSeq" id="WP_003956886.1">
    <property type="nucleotide sequence ID" value="NZ_CM000913.1"/>
</dbReference>
<dbReference type="GO" id="GO:0016491">
    <property type="term" value="F:oxidoreductase activity"/>
    <property type="evidence" value="ECO:0007669"/>
    <property type="project" value="InterPro"/>
</dbReference>
<dbReference type="STRING" id="1901.BB341_14850"/>
<dbReference type="GeneID" id="93730716"/>
<proteinExistence type="predicted"/>
<dbReference type="PANTHER" id="PTHR36151:SF3">
    <property type="entry name" value="ER-BOUND OXYGENASE MPAB_MPAB'_RUBBER OXYGENASE CATALYTIC DOMAIN-CONTAINING PROTEIN"/>
    <property type="match status" value="1"/>
</dbReference>
<dbReference type="PROSITE" id="PS50222">
    <property type="entry name" value="EF_HAND_2"/>
    <property type="match status" value="1"/>
</dbReference>
<dbReference type="Proteomes" id="UP000002357">
    <property type="component" value="Chromosome"/>
</dbReference>
<dbReference type="InterPro" id="IPR011992">
    <property type="entry name" value="EF-hand-dom_pair"/>
</dbReference>
<evidence type="ECO:0000313" key="2">
    <source>
        <dbReference type="EMBL" id="EFG07805.1"/>
    </source>
</evidence>
<dbReference type="KEGG" id="sclf:BB341_14850"/>
<dbReference type="InterPro" id="IPR002048">
    <property type="entry name" value="EF_hand_dom"/>
</dbReference>
<name>B5GY71_STRCL</name>
<dbReference type="InterPro" id="IPR018247">
    <property type="entry name" value="EF_Hand_1_Ca_BS"/>
</dbReference>
<dbReference type="AlphaFoldDB" id="B5GY71"/>
<evidence type="ECO:0000313" key="3">
    <source>
        <dbReference type="Proteomes" id="UP000002357"/>
    </source>
</evidence>
<dbReference type="PROSITE" id="PS00018">
    <property type="entry name" value="EF_HAND_1"/>
    <property type="match status" value="1"/>
</dbReference>
<feature type="region of interest" description="Disordered" evidence="1">
    <location>
        <begin position="267"/>
        <end position="292"/>
    </location>
</feature>
<dbReference type="SMART" id="SM00054">
    <property type="entry name" value="EFh"/>
    <property type="match status" value="4"/>
</dbReference>
<gene>
    <name evidence="2" type="ORF">SCLAV_2733</name>
</gene>
<evidence type="ECO:0000256" key="1">
    <source>
        <dbReference type="SAM" id="MobiDB-lite"/>
    </source>
</evidence>
<dbReference type="Pfam" id="PF09995">
    <property type="entry name" value="MPAB_Lcp_cat"/>
    <property type="match status" value="1"/>
</dbReference>
<keyword evidence="3" id="KW-1185">Reference proteome</keyword>
<organism evidence="2 3">
    <name type="scientific">Streptomyces clavuligerus</name>
    <dbReference type="NCBI Taxonomy" id="1901"/>
    <lineage>
        <taxon>Bacteria</taxon>
        <taxon>Bacillati</taxon>
        <taxon>Actinomycetota</taxon>
        <taxon>Actinomycetes</taxon>
        <taxon>Kitasatosporales</taxon>
        <taxon>Streptomycetaceae</taxon>
        <taxon>Streptomyces</taxon>
    </lineage>
</organism>
<dbReference type="EMBL" id="CM000913">
    <property type="protein sequence ID" value="EFG07805.1"/>
    <property type="molecule type" value="Genomic_DNA"/>
</dbReference>
<dbReference type="InterPro" id="IPR018713">
    <property type="entry name" value="MPAB/Lcp_cat_dom"/>
</dbReference>
<reference evidence="2 3" key="1">
    <citation type="journal article" date="2010" name="Genome Biol. Evol.">
        <title>The sequence of a 1.8-mb bacterial linear plasmid reveals a rich evolutionary reservoir of secondary metabolic pathways.</title>
        <authorList>
            <person name="Medema M.H."/>
            <person name="Trefzer A."/>
            <person name="Kovalchuk A."/>
            <person name="van den Berg M."/>
            <person name="Mueller U."/>
            <person name="Heijne W."/>
            <person name="Wu L."/>
            <person name="Alam M.T."/>
            <person name="Ronning C.M."/>
            <person name="Nierman W.C."/>
            <person name="Bovenberg R.A.L."/>
            <person name="Breitling R."/>
            <person name="Takano E."/>
        </authorList>
    </citation>
    <scope>NUCLEOTIDE SEQUENCE [LARGE SCALE GENOMIC DNA]</scope>
    <source>
        <strain evidence="3">ATCC 27064 / DSM 738 / JCM 4710 / NBRC 13307 / NCIMB 12785 / NRRL 3585 / VKM Ac-602</strain>
    </source>
</reference>
<protein>
    <submittedName>
        <fullName evidence="2">Putative calcium binding protein</fullName>
    </submittedName>
</protein>
<dbReference type="GO" id="GO:0005509">
    <property type="term" value="F:calcium ion binding"/>
    <property type="evidence" value="ECO:0007669"/>
    <property type="project" value="InterPro"/>
</dbReference>
<dbReference type="Gene3D" id="1.10.238.10">
    <property type="entry name" value="EF-hand"/>
    <property type="match status" value="1"/>
</dbReference>
<dbReference type="eggNOG" id="COG3662">
    <property type="taxonomic scope" value="Bacteria"/>
</dbReference>
<dbReference type="Pfam" id="PF13202">
    <property type="entry name" value="EF-hand_5"/>
    <property type="match status" value="2"/>
</dbReference>
<accession>B5GY71</accession>
<dbReference type="PANTHER" id="PTHR36151">
    <property type="entry name" value="BLR2777 PROTEIN"/>
    <property type="match status" value="1"/>
</dbReference>
<sequence length="467" mass="52601">MDHTALPGFAPLLRRHLGEARMVLVAWRLLVLQVSHPVVAAGTNEHSTYRAHPWRRIEHTLTSGRRLVHMDRDTLRTEVARLDRAHRRIHGVDRGGRTYSAQDPGTRAWVLITLYESVIALRALSGDPAGPEEQERMYGEFRSVIAEFGVEPGSLPASAADVPAYMDTVIRTRLEFGPEVRHLLYDMLREAPRPHRARLLTPVWPLARRLIAAVLTSLTVADLPPAYRERFRLAPTRAQRLLSRLLHRAARRTAPLLPDRWRYRTLPGTGNGAARGPRHAGPPRPRFSRHDARPPKLDRFFSEVLDQTGDGFIGAPDLRAMAHNVCWQLDLDEEGEARVHAGFDVWWGQLRRTMATDGDGRIDREEFIAATLDACDRDSRHLEDGLQVALRAVFHAADTGRSGFMEVDEYRVLFGARLHPAEVTHGFRQLDRDGDGRITEAEFVGGFTEFFTARNPLAAGSQLLGHP</sequence>
<dbReference type="OrthoDB" id="3456672at2"/>
<dbReference type="eggNOG" id="COG5126">
    <property type="taxonomic scope" value="Bacteria"/>
</dbReference>